<evidence type="ECO:0000313" key="2">
    <source>
        <dbReference type="Proteomes" id="UP000184447"/>
    </source>
</evidence>
<dbReference type="AlphaFoldDB" id="A0A1M5WQN2"/>
<proteinExistence type="predicted"/>
<reference evidence="1 2" key="1">
    <citation type="submission" date="2016-11" db="EMBL/GenBank/DDBJ databases">
        <authorList>
            <person name="Jaros S."/>
            <person name="Januszkiewicz K."/>
            <person name="Wedrychowicz H."/>
        </authorList>
    </citation>
    <scope>NUCLEOTIDE SEQUENCE [LARGE SCALE GENOMIC DNA]</scope>
    <source>
        <strain evidence="1 2">DSM 8605</strain>
    </source>
</reference>
<organism evidence="1 2">
    <name type="scientific">Clostridium grantii DSM 8605</name>
    <dbReference type="NCBI Taxonomy" id="1121316"/>
    <lineage>
        <taxon>Bacteria</taxon>
        <taxon>Bacillati</taxon>
        <taxon>Bacillota</taxon>
        <taxon>Clostridia</taxon>
        <taxon>Eubacteriales</taxon>
        <taxon>Clostridiaceae</taxon>
        <taxon>Clostridium</taxon>
    </lineage>
</organism>
<sequence>MFTNLEEILFKYEIIEVSADTNGARYKENYFNNNIKLEEFDYKFTERFIFDESNSILEYNQIYVLEY</sequence>
<gene>
    <name evidence="1" type="ORF">SAMN02745207_03066</name>
</gene>
<dbReference type="EMBL" id="FQXM01000019">
    <property type="protein sequence ID" value="SHH89906.1"/>
    <property type="molecule type" value="Genomic_DNA"/>
</dbReference>
<keyword evidence="2" id="KW-1185">Reference proteome</keyword>
<accession>A0A1M5WQN2</accession>
<dbReference type="STRING" id="1121316.SAMN02745207_03066"/>
<dbReference type="RefSeq" id="WP_073339358.1">
    <property type="nucleotide sequence ID" value="NZ_FQXM01000019.1"/>
</dbReference>
<dbReference type="Proteomes" id="UP000184447">
    <property type="component" value="Unassembled WGS sequence"/>
</dbReference>
<name>A0A1M5WQN2_9CLOT</name>
<evidence type="ECO:0000313" key="1">
    <source>
        <dbReference type="EMBL" id="SHH89906.1"/>
    </source>
</evidence>
<protein>
    <submittedName>
        <fullName evidence="1">Uncharacterized protein</fullName>
    </submittedName>
</protein>